<protein>
    <submittedName>
        <fullName evidence="1">Molybdopterin biosynthesis protein MoeA</fullName>
    </submittedName>
</protein>
<proteinExistence type="predicted"/>
<evidence type="ECO:0000313" key="1">
    <source>
        <dbReference type="EMBL" id="EGF10981.1"/>
    </source>
</evidence>
<accession>F2BC71</accession>
<dbReference type="EMBL" id="AFAY01000028">
    <property type="protein sequence ID" value="EGF10981.1"/>
    <property type="molecule type" value="Genomic_DNA"/>
</dbReference>
<keyword evidence="2" id="KW-1185">Reference proteome</keyword>
<dbReference type="AlphaFoldDB" id="F2BC71"/>
<sequence length="48" mass="5688">MRIRPATLRFQTASRFRQTKSRVHILRRIPCLNAKGRLKTRFTGFQTA</sequence>
<reference evidence="1 2" key="1">
    <citation type="submission" date="2011-02" db="EMBL/GenBank/DDBJ databases">
        <authorList>
            <person name="Muzny D."/>
            <person name="Qin X."/>
            <person name="Deng J."/>
            <person name="Jiang H."/>
            <person name="Liu Y."/>
            <person name="Qu J."/>
            <person name="Song X.-Z."/>
            <person name="Zhang L."/>
            <person name="Thornton R."/>
            <person name="Coyle M."/>
            <person name="Francisco L."/>
            <person name="Jackson L."/>
            <person name="Javaid M."/>
            <person name="Korchina V."/>
            <person name="Kovar C."/>
            <person name="Mata R."/>
            <person name="Mathew T."/>
            <person name="Ngo R."/>
            <person name="Nguyen L."/>
            <person name="Nguyen N."/>
            <person name="Okwuonu G."/>
            <person name="Ongeri F."/>
            <person name="Pham C."/>
            <person name="Simmons D."/>
            <person name="Wilczek-Boney K."/>
            <person name="Hale W."/>
            <person name="Jakkamsetti A."/>
            <person name="Pham P."/>
            <person name="Ruth R."/>
            <person name="San Lucas F."/>
            <person name="Warren J."/>
            <person name="Zhang J."/>
            <person name="Zhao Z."/>
            <person name="Zhou C."/>
            <person name="Zhu D."/>
            <person name="Lee S."/>
            <person name="Bess C."/>
            <person name="Blankenburg K."/>
            <person name="Forbes L."/>
            <person name="Fu Q."/>
            <person name="Gubbala S."/>
            <person name="Hirani K."/>
            <person name="Jayaseelan J.C."/>
            <person name="Lara F."/>
            <person name="Munidasa M."/>
            <person name="Palculict T."/>
            <person name="Patil S."/>
            <person name="Pu L.-L."/>
            <person name="Saada N."/>
            <person name="Tang L."/>
            <person name="Weissenberger G."/>
            <person name="Zhu Y."/>
            <person name="Hemphill L."/>
            <person name="Shang Y."/>
            <person name="Youmans B."/>
            <person name="Ayvaz T."/>
            <person name="Ross M."/>
            <person name="Santibanez J."/>
            <person name="Aqrawi P."/>
            <person name="Gross S."/>
            <person name="Joshi V."/>
            <person name="Fowler G."/>
            <person name="Nazareth L."/>
            <person name="Reid J."/>
            <person name="Worley K."/>
            <person name="Petrosino J."/>
            <person name="Highlander S."/>
            <person name="Gibbs R."/>
        </authorList>
    </citation>
    <scope>NUCLEOTIDE SEQUENCE [LARGE SCALE GENOMIC DNA]</scope>
    <source>
        <strain evidence="1 2">ATCC BAA-1200</strain>
    </source>
</reference>
<dbReference type="HOGENOM" id="CLU_3155215_0_0_4"/>
<organism evidence="1 2">
    <name type="scientific">Neisseria bacilliformis ATCC BAA-1200</name>
    <dbReference type="NCBI Taxonomy" id="888742"/>
    <lineage>
        <taxon>Bacteria</taxon>
        <taxon>Pseudomonadati</taxon>
        <taxon>Pseudomonadota</taxon>
        <taxon>Betaproteobacteria</taxon>
        <taxon>Neisseriales</taxon>
        <taxon>Neisseriaceae</taxon>
        <taxon>Neisseria</taxon>
    </lineage>
</organism>
<name>F2BC71_9NEIS</name>
<dbReference type="Proteomes" id="UP000004105">
    <property type="component" value="Unassembled WGS sequence"/>
</dbReference>
<gene>
    <name evidence="1" type="primary">moeA</name>
    <name evidence="1" type="ORF">HMPREF9123_1326</name>
</gene>
<evidence type="ECO:0000313" key="2">
    <source>
        <dbReference type="Proteomes" id="UP000004105"/>
    </source>
</evidence>
<comment type="caution">
    <text evidence="1">The sequence shown here is derived from an EMBL/GenBank/DDBJ whole genome shotgun (WGS) entry which is preliminary data.</text>
</comment>